<sequence length="584" mass="65405">MSRSMDSKIFNFARFAGLGNQFLIHQGPADVQSTYIYLGGAVGLMLYLRCHYREPSVPGFLALLVLCQIVLAGALVRFGRDGGAYGAVQAILVYNTTLMTSTLAALTFYRLLLNPLKRFQGPLWARLSKAVAAGTSRLSGPLFYPATSRADVTKYGDVVRVAPNELSYCSVESITEIHGALSSKIAKGPWYDGIPDIKAKSMASERDLAEHKFRRRIWDRGFSPKALVGYEPRILQHVNSLSKQLRARTGAVLNFSDWCDFFAFDVMGDLGFGEDFHMLIEAKPHPYMVFMHQGLRLLSIFAHVPWIKPILPWVPVDAQTKRDSKTFAQISAERFQKRRAEGSDRDDVFSYLLGGGIEGAKKLTDPELEADAGAVIVGGSDTTSVCLTFLFYFLAKNPNVLRQLQHEVDELWDGITTQTGALWAQAKYLNGVINESLRLYPPGPNGMQRTTPKGGCFILGEYLPEGTQLSVHGWSIHRDERYFSKPTEFMPERWIDEKRPTNFHHDSRAFIPFSIGQYGCVGKGLALLEMRFFVAELVKRFDVTLDGSHDEEAFQRADVLDLYFMGRQRAALALISPRVIDDKV</sequence>
<evidence type="ECO:0000313" key="10">
    <source>
        <dbReference type="Proteomes" id="UP000185904"/>
    </source>
</evidence>
<evidence type="ECO:0000256" key="6">
    <source>
        <dbReference type="ARBA" id="ARBA00023033"/>
    </source>
</evidence>
<keyword evidence="8" id="KW-1133">Transmembrane helix</keyword>
<dbReference type="InterPro" id="IPR001128">
    <property type="entry name" value="Cyt_P450"/>
</dbReference>
<keyword evidence="8" id="KW-0472">Membrane</keyword>
<dbReference type="PANTHER" id="PTHR24305:SF187">
    <property type="entry name" value="P450, PUTATIVE (EUROFUNG)-RELATED"/>
    <property type="match status" value="1"/>
</dbReference>
<dbReference type="OrthoDB" id="6692864at2759"/>
<name>A0A178CYQ9_9EURO</name>
<evidence type="ECO:0000256" key="8">
    <source>
        <dbReference type="SAM" id="Phobius"/>
    </source>
</evidence>
<evidence type="ECO:0000256" key="4">
    <source>
        <dbReference type="ARBA" id="ARBA00023002"/>
    </source>
</evidence>
<dbReference type="GO" id="GO:0016705">
    <property type="term" value="F:oxidoreductase activity, acting on paired donors, with incorporation or reduction of molecular oxygen"/>
    <property type="evidence" value="ECO:0007669"/>
    <property type="project" value="InterPro"/>
</dbReference>
<feature type="transmembrane region" description="Helical" evidence="8">
    <location>
        <begin position="91"/>
        <end position="112"/>
    </location>
</feature>
<evidence type="ECO:0000256" key="5">
    <source>
        <dbReference type="ARBA" id="ARBA00023004"/>
    </source>
</evidence>
<dbReference type="GO" id="GO:0020037">
    <property type="term" value="F:heme binding"/>
    <property type="evidence" value="ECO:0007669"/>
    <property type="project" value="InterPro"/>
</dbReference>
<comment type="caution">
    <text evidence="9">The sequence shown here is derived from an EMBL/GenBank/DDBJ whole genome shotgun (WGS) entry which is preliminary data.</text>
</comment>
<evidence type="ECO:0000256" key="2">
    <source>
        <dbReference type="ARBA" id="ARBA00010617"/>
    </source>
</evidence>
<organism evidence="9 10">
    <name type="scientific">Fonsecaea nubica</name>
    <dbReference type="NCBI Taxonomy" id="856822"/>
    <lineage>
        <taxon>Eukaryota</taxon>
        <taxon>Fungi</taxon>
        <taxon>Dikarya</taxon>
        <taxon>Ascomycota</taxon>
        <taxon>Pezizomycotina</taxon>
        <taxon>Eurotiomycetes</taxon>
        <taxon>Chaetothyriomycetidae</taxon>
        <taxon>Chaetothyriales</taxon>
        <taxon>Herpotrichiellaceae</taxon>
        <taxon>Fonsecaea</taxon>
    </lineage>
</organism>
<evidence type="ECO:0000256" key="3">
    <source>
        <dbReference type="ARBA" id="ARBA00022723"/>
    </source>
</evidence>
<dbReference type="Gene3D" id="1.10.630.10">
    <property type="entry name" value="Cytochrome P450"/>
    <property type="match status" value="1"/>
</dbReference>
<dbReference type="PRINTS" id="PR00463">
    <property type="entry name" value="EP450I"/>
</dbReference>
<keyword evidence="5 7" id="KW-0408">Iron</keyword>
<dbReference type="InterPro" id="IPR050121">
    <property type="entry name" value="Cytochrome_P450_monoxygenase"/>
</dbReference>
<comment type="similarity">
    <text evidence="2">Belongs to the cytochrome P450 family.</text>
</comment>
<dbReference type="CDD" id="cd11061">
    <property type="entry name" value="CYP67-like"/>
    <property type="match status" value="1"/>
</dbReference>
<proteinExistence type="inferred from homology"/>
<feature type="binding site" description="axial binding residue" evidence="7">
    <location>
        <position position="520"/>
    </location>
    <ligand>
        <name>heme</name>
        <dbReference type="ChEBI" id="CHEBI:30413"/>
    </ligand>
    <ligandPart>
        <name>Fe</name>
        <dbReference type="ChEBI" id="CHEBI:18248"/>
    </ligandPart>
</feature>
<evidence type="ECO:0000256" key="7">
    <source>
        <dbReference type="PIRSR" id="PIRSR602401-1"/>
    </source>
</evidence>
<keyword evidence="10" id="KW-1185">Reference proteome</keyword>
<dbReference type="Pfam" id="PF00067">
    <property type="entry name" value="p450"/>
    <property type="match status" value="1"/>
</dbReference>
<keyword evidence="8" id="KW-0812">Transmembrane</keyword>
<keyword evidence="4" id="KW-0560">Oxidoreductase</keyword>
<accession>A0A178CYQ9</accession>
<dbReference type="InterPro" id="IPR002401">
    <property type="entry name" value="Cyt_P450_E_grp-I"/>
</dbReference>
<evidence type="ECO:0000256" key="1">
    <source>
        <dbReference type="ARBA" id="ARBA00001971"/>
    </source>
</evidence>
<dbReference type="Proteomes" id="UP000185904">
    <property type="component" value="Unassembled WGS sequence"/>
</dbReference>
<reference evidence="9 10" key="1">
    <citation type="submission" date="2016-03" db="EMBL/GenBank/DDBJ databases">
        <title>The draft genome sequence of Fonsecaea nubica causative agent of cutaneous subcutaneous infection in human host.</title>
        <authorList>
            <person name="Costa F."/>
            <person name="Sybren D.H."/>
            <person name="Raittz R.T."/>
            <person name="Weiss V.A."/>
            <person name="Leao A.C."/>
            <person name="Gomes R."/>
            <person name="De Souza E.M."/>
            <person name="Pedrosa F.O."/>
            <person name="Steffens M.B."/>
            <person name="Bombassaro A."/>
            <person name="Tadra-Sfeir M.Z."/>
            <person name="Moreno L.F."/>
            <person name="Najafzadeh M.J."/>
            <person name="Felipe M.S."/>
            <person name="Teixeira M."/>
            <person name="Sun J."/>
            <person name="Xi L."/>
            <person name="Castro M.A."/>
            <person name="Vicente V.A."/>
        </authorList>
    </citation>
    <scope>NUCLEOTIDE SEQUENCE [LARGE SCALE GENOMIC DNA]</scope>
    <source>
        <strain evidence="9 10">CBS 269.64</strain>
    </source>
</reference>
<dbReference type="GO" id="GO:0005506">
    <property type="term" value="F:iron ion binding"/>
    <property type="evidence" value="ECO:0007669"/>
    <property type="project" value="InterPro"/>
</dbReference>
<dbReference type="SUPFAM" id="SSF48264">
    <property type="entry name" value="Cytochrome P450"/>
    <property type="match status" value="1"/>
</dbReference>
<dbReference type="InterPro" id="IPR036396">
    <property type="entry name" value="Cyt_P450_sf"/>
</dbReference>
<keyword evidence="3 7" id="KW-0479">Metal-binding</keyword>
<dbReference type="GO" id="GO:0004497">
    <property type="term" value="F:monooxygenase activity"/>
    <property type="evidence" value="ECO:0007669"/>
    <property type="project" value="UniProtKB-KW"/>
</dbReference>
<keyword evidence="6" id="KW-0503">Monooxygenase</keyword>
<dbReference type="RefSeq" id="XP_022499599.1">
    <property type="nucleotide sequence ID" value="XM_022644508.1"/>
</dbReference>
<protein>
    <submittedName>
        <fullName evidence="9">Uncharacterized protein</fullName>
    </submittedName>
</protein>
<evidence type="ECO:0000313" key="9">
    <source>
        <dbReference type="EMBL" id="OAL34587.1"/>
    </source>
</evidence>
<dbReference type="EMBL" id="LVCJ01000038">
    <property type="protein sequence ID" value="OAL34587.1"/>
    <property type="molecule type" value="Genomic_DNA"/>
</dbReference>
<dbReference type="PRINTS" id="PR00385">
    <property type="entry name" value="P450"/>
</dbReference>
<dbReference type="AlphaFoldDB" id="A0A178CYQ9"/>
<feature type="transmembrane region" description="Helical" evidence="8">
    <location>
        <begin position="60"/>
        <end position="79"/>
    </location>
</feature>
<keyword evidence="7" id="KW-0349">Heme</keyword>
<dbReference type="GeneID" id="34589632"/>
<comment type="cofactor">
    <cofactor evidence="1 7">
        <name>heme</name>
        <dbReference type="ChEBI" id="CHEBI:30413"/>
    </cofactor>
</comment>
<dbReference type="PANTHER" id="PTHR24305">
    <property type="entry name" value="CYTOCHROME P450"/>
    <property type="match status" value="1"/>
</dbReference>
<gene>
    <name evidence="9" type="ORF">AYO20_06217</name>
</gene>